<dbReference type="PROSITE" id="PS00624">
    <property type="entry name" value="GMC_OXRED_2"/>
    <property type="match status" value="1"/>
</dbReference>
<dbReference type="Pfam" id="PF05199">
    <property type="entry name" value="GMC_oxred_C"/>
    <property type="match status" value="1"/>
</dbReference>
<dbReference type="PANTHER" id="PTHR11552">
    <property type="entry name" value="GLUCOSE-METHANOL-CHOLINE GMC OXIDOREDUCTASE"/>
    <property type="match status" value="1"/>
</dbReference>
<dbReference type="AlphaFoldDB" id="A0A226DBK5"/>
<dbReference type="OrthoDB" id="269227at2759"/>
<dbReference type="OMA" id="ISHCADA"/>
<evidence type="ECO:0000256" key="2">
    <source>
        <dbReference type="ARBA" id="ARBA00010790"/>
    </source>
</evidence>
<gene>
    <name evidence="8" type="ORF">Fcan01_23233</name>
</gene>
<dbReference type="SUPFAM" id="SSF54373">
    <property type="entry name" value="FAD-linked reductases, C-terminal domain"/>
    <property type="match status" value="1"/>
</dbReference>
<feature type="chain" id="PRO_5012668956" evidence="6">
    <location>
        <begin position="17"/>
        <end position="607"/>
    </location>
</feature>
<feature type="signal peptide" evidence="6">
    <location>
        <begin position="1"/>
        <end position="16"/>
    </location>
</feature>
<dbReference type="STRING" id="158441.A0A226DBK5"/>
<keyword evidence="6" id="KW-0732">Signal</keyword>
<dbReference type="PANTHER" id="PTHR11552:SF147">
    <property type="entry name" value="CHOLINE DEHYDROGENASE, MITOCHONDRIAL"/>
    <property type="match status" value="1"/>
</dbReference>
<dbReference type="Gene3D" id="3.50.50.60">
    <property type="entry name" value="FAD/NAD(P)-binding domain"/>
    <property type="match status" value="1"/>
</dbReference>
<proteinExistence type="inferred from homology"/>
<protein>
    <submittedName>
        <fullName evidence="8">Oxygen-dependent choline dehydrogenase</fullName>
    </submittedName>
</protein>
<accession>A0A226DBK5</accession>
<name>A0A226DBK5_FOLCA</name>
<dbReference type="GO" id="GO:0016614">
    <property type="term" value="F:oxidoreductase activity, acting on CH-OH group of donors"/>
    <property type="evidence" value="ECO:0007669"/>
    <property type="project" value="InterPro"/>
</dbReference>
<evidence type="ECO:0000256" key="1">
    <source>
        <dbReference type="ARBA" id="ARBA00001974"/>
    </source>
</evidence>
<evidence type="ECO:0000256" key="4">
    <source>
        <dbReference type="ARBA" id="ARBA00022827"/>
    </source>
</evidence>
<evidence type="ECO:0000256" key="3">
    <source>
        <dbReference type="ARBA" id="ARBA00022630"/>
    </source>
</evidence>
<feature type="domain" description="Glucose-methanol-choline oxidoreductase N-terminal" evidence="7">
    <location>
        <begin position="310"/>
        <end position="324"/>
    </location>
</feature>
<keyword evidence="3" id="KW-0285">Flavoprotein</keyword>
<dbReference type="EMBL" id="LNIX01000027">
    <property type="protein sequence ID" value="OXA42021.1"/>
    <property type="molecule type" value="Genomic_DNA"/>
</dbReference>
<reference evidence="8 9" key="1">
    <citation type="submission" date="2015-12" db="EMBL/GenBank/DDBJ databases">
        <title>The genome of Folsomia candida.</title>
        <authorList>
            <person name="Faddeeva A."/>
            <person name="Derks M.F."/>
            <person name="Anvar Y."/>
            <person name="Smit S."/>
            <person name="Van Straalen N."/>
            <person name="Roelofs D."/>
        </authorList>
    </citation>
    <scope>NUCLEOTIDE SEQUENCE [LARGE SCALE GENOMIC DNA]</scope>
    <source>
        <strain evidence="8 9">VU population</strain>
        <tissue evidence="8">Whole body</tissue>
    </source>
</reference>
<evidence type="ECO:0000313" key="9">
    <source>
        <dbReference type="Proteomes" id="UP000198287"/>
    </source>
</evidence>
<dbReference type="PIRSF" id="PIRSF000137">
    <property type="entry name" value="Alcohol_oxidase"/>
    <property type="match status" value="1"/>
</dbReference>
<evidence type="ECO:0000256" key="6">
    <source>
        <dbReference type="SAM" id="SignalP"/>
    </source>
</evidence>
<evidence type="ECO:0000256" key="5">
    <source>
        <dbReference type="PIRSR" id="PIRSR000137-2"/>
    </source>
</evidence>
<comment type="cofactor">
    <cofactor evidence="1 5">
        <name>FAD</name>
        <dbReference type="ChEBI" id="CHEBI:57692"/>
    </cofactor>
</comment>
<keyword evidence="9" id="KW-1185">Reference proteome</keyword>
<evidence type="ECO:0000259" key="7">
    <source>
        <dbReference type="PROSITE" id="PS00624"/>
    </source>
</evidence>
<evidence type="ECO:0000313" key="8">
    <source>
        <dbReference type="EMBL" id="OXA42021.1"/>
    </source>
</evidence>
<comment type="similarity">
    <text evidence="2">Belongs to the GMC oxidoreductase family.</text>
</comment>
<dbReference type="Gene3D" id="3.30.560.10">
    <property type="entry name" value="Glucose Oxidase, domain 3"/>
    <property type="match status" value="1"/>
</dbReference>
<organism evidence="8 9">
    <name type="scientific">Folsomia candida</name>
    <name type="common">Springtail</name>
    <dbReference type="NCBI Taxonomy" id="158441"/>
    <lineage>
        <taxon>Eukaryota</taxon>
        <taxon>Metazoa</taxon>
        <taxon>Ecdysozoa</taxon>
        <taxon>Arthropoda</taxon>
        <taxon>Hexapoda</taxon>
        <taxon>Collembola</taxon>
        <taxon>Entomobryomorpha</taxon>
        <taxon>Isotomoidea</taxon>
        <taxon>Isotomidae</taxon>
        <taxon>Proisotominae</taxon>
        <taxon>Folsomia</taxon>
    </lineage>
</organism>
<dbReference type="InterPro" id="IPR000172">
    <property type="entry name" value="GMC_OxRdtase_N"/>
</dbReference>
<dbReference type="GO" id="GO:0050660">
    <property type="term" value="F:flavin adenine dinucleotide binding"/>
    <property type="evidence" value="ECO:0007669"/>
    <property type="project" value="InterPro"/>
</dbReference>
<dbReference type="Proteomes" id="UP000198287">
    <property type="component" value="Unassembled WGS sequence"/>
</dbReference>
<keyword evidence="4 5" id="KW-0274">FAD</keyword>
<dbReference type="Pfam" id="PF00732">
    <property type="entry name" value="GMC_oxred_N"/>
    <property type="match status" value="1"/>
</dbReference>
<comment type="caution">
    <text evidence="8">The sequence shown here is derived from an EMBL/GenBank/DDBJ whole genome shotgun (WGS) entry which is preliminary data.</text>
</comment>
<dbReference type="SUPFAM" id="SSF51905">
    <property type="entry name" value="FAD/NAD(P)-binding domain"/>
    <property type="match status" value="1"/>
</dbReference>
<dbReference type="InterPro" id="IPR012132">
    <property type="entry name" value="GMC_OxRdtase"/>
</dbReference>
<dbReference type="InterPro" id="IPR007867">
    <property type="entry name" value="GMC_OxRtase_C"/>
</dbReference>
<dbReference type="InterPro" id="IPR036188">
    <property type="entry name" value="FAD/NAD-bd_sf"/>
</dbReference>
<sequence length="607" mass="67328">MLPTLFLASFSIAVKLFVEKYRSDDLQKTLQELEGDLSLPRITAYDYIIEKSKLTQCSLKNKVGAGTAGSLLAGRLSERFSVLLLEEGGPPPPATDNQFYYELTSTDGTSGINNIFFSEPDSQGRRRRMSTGKMLGGSGSHNANIYFRGSPRDYENYATLTGDRSWSYENMLRHFKTTESFRGWLVSEDERAGYYGINGPIIVNTDTPPVLSAWFQAGIELGYHIRDANAFQEESFVPMTMSMLNAVRQSAYNQVVKPLMNYRPTLKVLTYSRVDKILIDERNYAYGVAYKRHGIPQIAHARREVIVACGTMSSPLLLIRSGVGPEDTLRKAKIPVKSSLPGVGSNLRDHIGVFLQFTSLNKNSTLQPILRDQDVQTELLKFQGNPRSGYFTRMTVGPQAFIVSSQSKSAGEYGWPDLQLGITQYPSIGSANDVSVQLYVVLGRAETEGEIRLNVSAYQSNPDADDVALATVDFKDFANSRDENAMLEGISLAFKIMEGTSPFQSMKVKYTGPSVPACAYHFPNSANFWRCYIRQTYIGWLHIVGTCKMGQDSDPMSVVDSKLRVRGIQNLRVVDASILPALPNTNINAVVMAVAEKVASELLLSRV</sequence>
<feature type="binding site" evidence="5">
    <location>
        <position position="274"/>
    </location>
    <ligand>
        <name>FAD</name>
        <dbReference type="ChEBI" id="CHEBI:57692"/>
    </ligand>
</feature>